<feature type="compositionally biased region" description="Basic and acidic residues" evidence="1">
    <location>
        <begin position="30"/>
        <end position="41"/>
    </location>
</feature>
<proteinExistence type="predicted"/>
<evidence type="ECO:0000256" key="1">
    <source>
        <dbReference type="SAM" id="MobiDB-lite"/>
    </source>
</evidence>
<reference evidence="2" key="1">
    <citation type="submission" date="2023-10" db="EMBL/GenBank/DDBJ databases">
        <authorList>
            <person name="Chen Y."/>
            <person name="Shah S."/>
            <person name="Dougan E. K."/>
            <person name="Thang M."/>
            <person name="Chan C."/>
        </authorList>
    </citation>
    <scope>NUCLEOTIDE SEQUENCE [LARGE SCALE GENOMIC DNA]</scope>
</reference>
<feature type="compositionally biased region" description="Basic residues" evidence="1">
    <location>
        <begin position="160"/>
        <end position="174"/>
    </location>
</feature>
<keyword evidence="3" id="KW-1185">Reference proteome</keyword>
<feature type="compositionally biased region" description="Low complexity" evidence="1">
    <location>
        <begin position="20"/>
        <end position="29"/>
    </location>
</feature>
<comment type="caution">
    <text evidence="2">The sequence shown here is derived from an EMBL/GenBank/DDBJ whole genome shotgun (WGS) entry which is preliminary data.</text>
</comment>
<feature type="compositionally biased region" description="Basic and acidic residues" evidence="1">
    <location>
        <begin position="53"/>
        <end position="63"/>
    </location>
</feature>
<feature type="non-terminal residue" evidence="2">
    <location>
        <position position="1"/>
    </location>
</feature>
<evidence type="ECO:0000313" key="3">
    <source>
        <dbReference type="Proteomes" id="UP001189429"/>
    </source>
</evidence>
<feature type="region of interest" description="Disordered" evidence="1">
    <location>
        <begin position="1"/>
        <end position="174"/>
    </location>
</feature>
<feature type="non-terminal residue" evidence="2">
    <location>
        <position position="174"/>
    </location>
</feature>
<feature type="compositionally biased region" description="Gly residues" evidence="1">
    <location>
        <begin position="109"/>
        <end position="119"/>
    </location>
</feature>
<name>A0ABN9U5L8_9DINO</name>
<protein>
    <submittedName>
        <fullName evidence="2">Uncharacterized protein</fullName>
    </submittedName>
</protein>
<organism evidence="2 3">
    <name type="scientific">Prorocentrum cordatum</name>
    <dbReference type="NCBI Taxonomy" id="2364126"/>
    <lineage>
        <taxon>Eukaryota</taxon>
        <taxon>Sar</taxon>
        <taxon>Alveolata</taxon>
        <taxon>Dinophyceae</taxon>
        <taxon>Prorocentrales</taxon>
        <taxon>Prorocentraceae</taxon>
        <taxon>Prorocentrum</taxon>
    </lineage>
</organism>
<dbReference type="Proteomes" id="UP001189429">
    <property type="component" value="Unassembled WGS sequence"/>
</dbReference>
<evidence type="ECO:0000313" key="2">
    <source>
        <dbReference type="EMBL" id="CAK0854295.1"/>
    </source>
</evidence>
<accession>A0ABN9U5L8</accession>
<gene>
    <name evidence="2" type="ORF">PCOR1329_LOCUS45453</name>
</gene>
<dbReference type="EMBL" id="CAUYUJ010015466">
    <property type="protein sequence ID" value="CAK0854295.1"/>
    <property type="molecule type" value="Genomic_DNA"/>
</dbReference>
<sequence length="174" mass="18023">GRLRRAAATHQPPAPHGVFRQRAASAARSACRDGAAERPPRYADAGAARRVGRGGDARLRDRAAALARPARPPRPREPLGAGVRRPRGMRDKVALGRGIVEQLREREGAGGPPRGGGTATGRVPGSRAGGRGPAARPGCAGGRARGVHGAVLGRAGGRGRAARPPRERGRRRGR</sequence>